<evidence type="ECO:0000313" key="6">
    <source>
        <dbReference type="EMBL" id="MEA0970109.1"/>
    </source>
</evidence>
<evidence type="ECO:0000259" key="5">
    <source>
        <dbReference type="Pfam" id="PF16327"/>
    </source>
</evidence>
<feature type="transmembrane region" description="Helical" evidence="3">
    <location>
        <begin position="300"/>
        <end position="319"/>
    </location>
</feature>
<dbReference type="InterPro" id="IPR003567">
    <property type="entry name" value="Cyt_c_biogenesis"/>
</dbReference>
<feature type="domain" description="Cytochrome c assembly protein" evidence="4">
    <location>
        <begin position="80"/>
        <end position="283"/>
    </location>
</feature>
<evidence type="ECO:0000256" key="1">
    <source>
        <dbReference type="ARBA" id="ARBA00009186"/>
    </source>
</evidence>
<keyword evidence="3" id="KW-0472">Membrane</keyword>
<organism evidence="6 7">
    <name type="scientific">Candidatus Megaera venefica</name>
    <dbReference type="NCBI Taxonomy" id="2055910"/>
    <lineage>
        <taxon>Bacteria</taxon>
        <taxon>Pseudomonadati</taxon>
        <taxon>Pseudomonadota</taxon>
        <taxon>Alphaproteobacteria</taxon>
        <taxon>Rickettsiales</taxon>
        <taxon>Rickettsiaceae</taxon>
        <taxon>Candidatus Megaera</taxon>
    </lineage>
</organism>
<keyword evidence="2" id="KW-0201">Cytochrome c-type biogenesis</keyword>
<protein>
    <submittedName>
        <fullName evidence="6">Cytochrome c-type biogenesis protein CcmF</fullName>
    </submittedName>
</protein>
<keyword evidence="7" id="KW-1185">Reference proteome</keyword>
<feature type="transmembrane region" description="Helical" evidence="3">
    <location>
        <begin position="464"/>
        <end position="486"/>
    </location>
</feature>
<feature type="transmembrane region" description="Helical" evidence="3">
    <location>
        <begin position="376"/>
        <end position="395"/>
    </location>
</feature>
<evidence type="ECO:0000256" key="3">
    <source>
        <dbReference type="SAM" id="Phobius"/>
    </source>
</evidence>
<comment type="similarity">
    <text evidence="1">Belongs to the CcmF/CycK/Ccl1/NrfE/CcsA family.</text>
</comment>
<sequence>MISLLGHLLFFTMLITSSASIVIKGRIKLYSFFLSCLLPFLSFILLIIGFVKSDFGLRNVFLNSSTELPLIYRIAASFASHEGSILLWDSLLGLVSLTYIYCAKITKEAKEFGVVIFAFIQVLFVSFIIFTSNPFDAFSFVPSEGLGLNPMLQDVALSIHPPILYLGNICYAAIFTSALILLYRPEETKNILLLTKRFSACALMLLTIGVGLGSWWAYRELGWGGYWFFDPVENISVLPWLSGIALHHFLIIFEQRGKFLKWIIILSILSFLLILYGTFIVRSGIISSVHSFAFSPERGLFIFLICIALTVLSFAWFFLNQKNVNSLRLPEKNKELLVLLGNIFWLIALGVLVVALIYPIYCALALEIDVVIDPRYFYTVFIPIFIPIIFLAAITPHIDKKLMIKRIVVFILSVLGVIFICLKIELGVVSTAICFVSIFLMLHMIEYIFVESGYFSNHISAKKYALFLGHFGFGSLALAVTLNCVLSREVEFTGKIGDERSGQDLSIKLEDIKFSEGVNYYRQIAVFRIEDKNNNVVILKPENRLYKIEKALSQEVDIFSFIFHDLYAVLSQIDKNTIHAKIYYQPMISFIWLSILIIALGFSISTMKLR</sequence>
<feature type="transmembrane region" description="Helical" evidence="3">
    <location>
        <begin position="114"/>
        <end position="132"/>
    </location>
</feature>
<feature type="transmembrane region" description="Helical" evidence="3">
    <location>
        <begin position="29"/>
        <end position="48"/>
    </location>
</feature>
<dbReference type="InterPro" id="IPR032523">
    <property type="entry name" value="CcmF_C"/>
</dbReference>
<dbReference type="EMBL" id="JARJFB010000002">
    <property type="protein sequence ID" value="MEA0970109.1"/>
    <property type="molecule type" value="Genomic_DNA"/>
</dbReference>
<dbReference type="PRINTS" id="PR01410">
    <property type="entry name" value="CCBIOGENESIS"/>
</dbReference>
<feature type="transmembrane region" description="Helical" evidence="3">
    <location>
        <begin position="237"/>
        <end position="253"/>
    </location>
</feature>
<dbReference type="InterPro" id="IPR002541">
    <property type="entry name" value="Cyt_c_assembly"/>
</dbReference>
<dbReference type="RefSeq" id="WP_322776014.1">
    <property type="nucleotide sequence ID" value="NZ_JARJFB010000002.1"/>
</dbReference>
<feature type="transmembrane region" description="Helical" evidence="3">
    <location>
        <begin position="582"/>
        <end position="604"/>
    </location>
</feature>
<keyword evidence="3" id="KW-0812">Transmembrane</keyword>
<feature type="transmembrane region" description="Helical" evidence="3">
    <location>
        <begin position="85"/>
        <end position="102"/>
    </location>
</feature>
<keyword evidence="3" id="KW-1133">Transmembrane helix</keyword>
<dbReference type="PANTHER" id="PTHR43653:SF4">
    <property type="entry name" value="CYTOCHROME C BIOGENESIS CCMF N-TERMINAL-LIKE MITOCHONDRIAL PROTEIN 1-RELATED"/>
    <property type="match status" value="1"/>
</dbReference>
<evidence type="ECO:0000256" key="2">
    <source>
        <dbReference type="ARBA" id="ARBA00022748"/>
    </source>
</evidence>
<dbReference type="Proteomes" id="UP001291687">
    <property type="component" value="Unassembled WGS sequence"/>
</dbReference>
<name>A0ABU5NAC3_9RICK</name>
<feature type="transmembrane region" description="Helical" evidence="3">
    <location>
        <begin position="407"/>
        <end position="440"/>
    </location>
</feature>
<evidence type="ECO:0000313" key="7">
    <source>
        <dbReference type="Proteomes" id="UP001291687"/>
    </source>
</evidence>
<proteinExistence type="inferred from homology"/>
<feature type="transmembrane region" description="Helical" evidence="3">
    <location>
        <begin position="339"/>
        <end position="361"/>
    </location>
</feature>
<dbReference type="Pfam" id="PF01578">
    <property type="entry name" value="Cytochrom_C_asm"/>
    <property type="match status" value="1"/>
</dbReference>
<feature type="domain" description="Cytochrome c-type biogenesis protein CcmF C-terminal" evidence="5">
    <location>
        <begin position="331"/>
        <end position="605"/>
    </location>
</feature>
<reference evidence="6 7" key="1">
    <citation type="submission" date="2023-03" db="EMBL/GenBank/DDBJ databases">
        <title>Host association and intracellularity evolved multiple times independently in the Rickettsiales.</title>
        <authorList>
            <person name="Castelli M."/>
            <person name="Nardi T."/>
            <person name="Gammuto L."/>
            <person name="Bellinzona G."/>
            <person name="Sabaneyeva E."/>
            <person name="Potekhin A."/>
            <person name="Serra V."/>
            <person name="Petroni G."/>
            <person name="Sassera D."/>
        </authorList>
    </citation>
    <scope>NUCLEOTIDE SEQUENCE [LARGE SCALE GENOMIC DNA]</scope>
    <source>
        <strain evidence="6 7">Sr 2-6</strain>
    </source>
</reference>
<accession>A0ABU5NAC3</accession>
<dbReference type="PANTHER" id="PTHR43653">
    <property type="entry name" value="CYTOCHROME C ASSEMBLY PROTEIN-RELATED"/>
    <property type="match status" value="1"/>
</dbReference>
<feature type="transmembrane region" description="Helical" evidence="3">
    <location>
        <begin position="260"/>
        <end position="280"/>
    </location>
</feature>
<feature type="transmembrane region" description="Helical" evidence="3">
    <location>
        <begin position="195"/>
        <end position="217"/>
    </location>
</feature>
<comment type="caution">
    <text evidence="6">The sequence shown here is derived from an EMBL/GenBank/DDBJ whole genome shotgun (WGS) entry which is preliminary data.</text>
</comment>
<evidence type="ECO:0000259" key="4">
    <source>
        <dbReference type="Pfam" id="PF01578"/>
    </source>
</evidence>
<dbReference type="Pfam" id="PF16327">
    <property type="entry name" value="CcmF_C"/>
    <property type="match status" value="1"/>
</dbReference>
<feature type="transmembrane region" description="Helical" evidence="3">
    <location>
        <begin position="163"/>
        <end position="183"/>
    </location>
</feature>
<gene>
    <name evidence="6" type="ORF">Megvenef_00058</name>
</gene>